<dbReference type="InterPro" id="IPR000873">
    <property type="entry name" value="AMP-dep_synth/lig_dom"/>
</dbReference>
<sequence>MDKQAHRKGNIVYGPRRDVSIETRGVGRAVFNKIKEYGRKTMQIDANTGTEETYEEVNKKLIRMALEMQRRGIKPGDIILTCSYNSMDAILPVYSTLYLNATTVTLDPMISLRDSTHLINAISPKLIFVVPEAIALIEGAIANLKEAPGIVVMGSHNKYATLSEFLKP</sequence>
<dbReference type="AlphaFoldDB" id="A0A0T6B4Z6"/>
<evidence type="ECO:0000313" key="3">
    <source>
        <dbReference type="Proteomes" id="UP000051574"/>
    </source>
</evidence>
<organism evidence="2 3">
    <name type="scientific">Oryctes borbonicus</name>
    <dbReference type="NCBI Taxonomy" id="1629725"/>
    <lineage>
        <taxon>Eukaryota</taxon>
        <taxon>Metazoa</taxon>
        <taxon>Ecdysozoa</taxon>
        <taxon>Arthropoda</taxon>
        <taxon>Hexapoda</taxon>
        <taxon>Insecta</taxon>
        <taxon>Pterygota</taxon>
        <taxon>Neoptera</taxon>
        <taxon>Endopterygota</taxon>
        <taxon>Coleoptera</taxon>
        <taxon>Polyphaga</taxon>
        <taxon>Scarabaeiformia</taxon>
        <taxon>Scarabaeidae</taxon>
        <taxon>Dynastinae</taxon>
        <taxon>Oryctes</taxon>
    </lineage>
</organism>
<dbReference type="EMBL" id="LJIG01009867">
    <property type="protein sequence ID" value="KRT82222.1"/>
    <property type="molecule type" value="Genomic_DNA"/>
</dbReference>
<feature type="domain" description="AMP-dependent synthetase/ligase" evidence="1">
    <location>
        <begin position="34"/>
        <end position="143"/>
    </location>
</feature>
<evidence type="ECO:0000259" key="1">
    <source>
        <dbReference type="Pfam" id="PF00501"/>
    </source>
</evidence>
<dbReference type="OrthoDB" id="10253869at2759"/>
<proteinExistence type="predicted"/>
<accession>A0A0T6B4Z6</accession>
<dbReference type="Proteomes" id="UP000051574">
    <property type="component" value="Unassembled WGS sequence"/>
</dbReference>
<feature type="non-terminal residue" evidence="2">
    <location>
        <position position="168"/>
    </location>
</feature>
<evidence type="ECO:0000313" key="2">
    <source>
        <dbReference type="EMBL" id="KRT82222.1"/>
    </source>
</evidence>
<comment type="caution">
    <text evidence="2">The sequence shown here is derived from an EMBL/GenBank/DDBJ whole genome shotgun (WGS) entry which is preliminary data.</text>
</comment>
<gene>
    <name evidence="2" type="ORF">AMK59_3869</name>
</gene>
<dbReference type="InterPro" id="IPR042099">
    <property type="entry name" value="ANL_N_sf"/>
</dbReference>
<name>A0A0T6B4Z6_9SCAR</name>
<protein>
    <submittedName>
        <fullName evidence="2">AMP-binding protein</fullName>
    </submittedName>
</protein>
<keyword evidence="3" id="KW-1185">Reference proteome</keyword>
<dbReference type="Pfam" id="PF00501">
    <property type="entry name" value="AMP-binding"/>
    <property type="match status" value="1"/>
</dbReference>
<dbReference type="SUPFAM" id="SSF56801">
    <property type="entry name" value="Acetyl-CoA synthetase-like"/>
    <property type="match status" value="1"/>
</dbReference>
<reference evidence="2 3" key="1">
    <citation type="submission" date="2015-09" db="EMBL/GenBank/DDBJ databases">
        <title>Draft genome of the scarab beetle Oryctes borbonicus.</title>
        <authorList>
            <person name="Meyer J.M."/>
            <person name="Markov G.V."/>
            <person name="Baskaran P."/>
            <person name="Herrmann M."/>
            <person name="Sommer R.J."/>
            <person name="Roedelsperger C."/>
        </authorList>
    </citation>
    <scope>NUCLEOTIDE SEQUENCE [LARGE SCALE GENOMIC DNA]</scope>
    <source>
        <strain evidence="2">OB123</strain>
        <tissue evidence="2">Whole animal</tissue>
    </source>
</reference>
<dbReference type="Gene3D" id="3.40.50.12780">
    <property type="entry name" value="N-terminal domain of ligase-like"/>
    <property type="match status" value="1"/>
</dbReference>